<comment type="caution">
    <text evidence="1">The sequence shown here is derived from an EMBL/GenBank/DDBJ whole genome shotgun (WGS) entry which is preliminary data.</text>
</comment>
<evidence type="ECO:0000313" key="1">
    <source>
        <dbReference type="EMBL" id="TKY91176.1"/>
    </source>
</evidence>
<organism evidence="1 2">
    <name type="scientific">Candidatus Methanomarinus sp</name>
    <dbReference type="NCBI Taxonomy" id="3386244"/>
    <lineage>
        <taxon>Archaea</taxon>
        <taxon>Methanobacteriati</taxon>
        <taxon>Methanobacteriota</taxon>
        <taxon>Stenosarchaea group</taxon>
        <taxon>Methanomicrobia</taxon>
        <taxon>Methanosarcinales</taxon>
        <taxon>ANME-2 cluster</taxon>
        <taxon>Candidatus Methanocomedenaceae</taxon>
        <taxon>Candidatus Methanomarinus</taxon>
    </lineage>
</organism>
<dbReference type="Proteomes" id="UP000315423">
    <property type="component" value="Unassembled WGS sequence"/>
</dbReference>
<evidence type="ECO:0000313" key="2">
    <source>
        <dbReference type="Proteomes" id="UP000315423"/>
    </source>
</evidence>
<sequence>MAQNDVIIIGAGPAGSTAARIMAEAGLKVLVIEKERMGRNKPCAGAISIRAFEELDIDYTDFVEREISGIRLYSPDNSVMEHDYGRTAGITVYRERFDSHLLQLAINAGAEVLTNTLARDIIRTGDSCEISFETDNKVIQSRSGKIIIAADGVFSRISKRSGLYHYTKSQLGICVQYEMEMKEKDINEMIGDSIEIYFGSSIAPDGYGWIFPKKHGVTVGVGFSLSKRKRKITDYLDLFVYEHPIASNKLKSARIFRKTGGLVPMKGVISQTYDDNILVVGDAAGQVSPLTAEGIYYSMICAKAAAQVGMEAVLNDNLSANNLKKYEKEWKKIVGGDLKRGILLNKLLLSEDRRINYLVNETRSNKDLRIMIADIIAGMGSLDEIIKKNYSTAFYYYFKGLIKGIYL</sequence>
<protein>
    <submittedName>
        <fullName evidence="1">NAD(P)/FAD-dependent oxidoreductase</fullName>
    </submittedName>
</protein>
<proteinExistence type="predicted"/>
<dbReference type="EMBL" id="QYBA01000247">
    <property type="protein sequence ID" value="TKY91176.1"/>
    <property type="molecule type" value="Genomic_DNA"/>
</dbReference>
<name>A0AC61S9M1_9EURY</name>
<gene>
    <name evidence="1" type="ORF">C5S46_07225</name>
</gene>
<accession>A0AC61S9M1</accession>
<reference evidence="1" key="1">
    <citation type="submission" date="2018-09" db="EMBL/GenBank/DDBJ databases">
        <title>A genomic encyclopedia of anaerobic methanotrophic archaea.</title>
        <authorList>
            <person name="Skennerton C.T."/>
            <person name="Chadwick G.L."/>
            <person name="Laso-Perez R."/>
            <person name="Leu A.O."/>
            <person name="Speth D.R."/>
            <person name="Yu H."/>
            <person name="Morgan-Lang C."/>
            <person name="Hatzenpichler R."/>
            <person name="Goudeau D."/>
            <person name="Malmstrom R."/>
            <person name="Woyke T."/>
            <person name="Hallam S."/>
            <person name="Tyson G.W."/>
            <person name="Wegener G."/>
            <person name="Boetius A."/>
            <person name="Orphan V.J."/>
        </authorList>
    </citation>
    <scope>NUCLEOTIDE SEQUENCE</scope>
    <source>
        <strain evidence="1">CONS3730D10UFb2</strain>
    </source>
</reference>